<dbReference type="OrthoDB" id="5428890at2759"/>
<dbReference type="AlphaFoldDB" id="A0A0D2BXL0"/>
<sequence>MAGTRALITEEPNNEVKFLIGKEFFGDGFSHTDGFARFASYFEFHAKEVRELQFSRFQGANQTAELAIKTYQDLADVIHVLRENPAYTRPDIRAELQKKLSHNGDVAINRAIDICLRWWLMLNLREDMFKGLGSGRPSFQWDDSTQLRNYVGELFPRSKWQLGRKESRLAPEFTVAYMHNVCKLRIRWTSSLEDHLRLQIRDEKTLWIFPYKACLVAWLHGRNSNKDACASLLSRELLRETIRSLNLLFPVGTKADDTEKFLHEEAQTFQSIGPFESSNSLMDFDHWRDRLLDLHEMVFLNQPFTIKRFWQGLQDPEKFMNFWVVLVLISGLTLVSTIASIIQAVKAFQA</sequence>
<keyword evidence="1" id="KW-0472">Membrane</keyword>
<dbReference type="RefSeq" id="XP_016244074.1">
    <property type="nucleotide sequence ID" value="XM_016399512.1"/>
</dbReference>
<gene>
    <name evidence="2" type="ORF">PV07_12026</name>
</gene>
<dbReference type="EMBL" id="KN847046">
    <property type="protein sequence ID" value="KIW23858.1"/>
    <property type="molecule type" value="Genomic_DNA"/>
</dbReference>
<evidence type="ECO:0000256" key="1">
    <source>
        <dbReference type="SAM" id="Phobius"/>
    </source>
</evidence>
<feature type="transmembrane region" description="Helical" evidence="1">
    <location>
        <begin position="322"/>
        <end position="345"/>
    </location>
</feature>
<dbReference type="GeneID" id="27351220"/>
<reference evidence="2 3" key="1">
    <citation type="submission" date="2015-01" db="EMBL/GenBank/DDBJ databases">
        <title>The Genome Sequence of Cladophialophora immunda CBS83496.</title>
        <authorList>
            <consortium name="The Broad Institute Genomics Platform"/>
            <person name="Cuomo C."/>
            <person name="de Hoog S."/>
            <person name="Gorbushina A."/>
            <person name="Stielow B."/>
            <person name="Teixiera M."/>
            <person name="Abouelleil A."/>
            <person name="Chapman S.B."/>
            <person name="Priest M."/>
            <person name="Young S.K."/>
            <person name="Wortman J."/>
            <person name="Nusbaum C."/>
            <person name="Birren B."/>
        </authorList>
    </citation>
    <scope>NUCLEOTIDE SEQUENCE [LARGE SCALE GENOMIC DNA]</scope>
    <source>
        <strain evidence="2 3">CBS 83496</strain>
    </source>
</reference>
<proteinExistence type="predicted"/>
<keyword evidence="3" id="KW-1185">Reference proteome</keyword>
<accession>A0A0D2BXL0</accession>
<evidence type="ECO:0000313" key="3">
    <source>
        <dbReference type="Proteomes" id="UP000054466"/>
    </source>
</evidence>
<dbReference type="HOGENOM" id="CLU_053383_1_0_1"/>
<protein>
    <submittedName>
        <fullName evidence="2">Uncharacterized protein</fullName>
    </submittedName>
</protein>
<keyword evidence="1" id="KW-1133">Transmembrane helix</keyword>
<keyword evidence="1" id="KW-0812">Transmembrane</keyword>
<dbReference type="Proteomes" id="UP000054466">
    <property type="component" value="Unassembled WGS sequence"/>
</dbReference>
<organism evidence="2 3">
    <name type="scientific">Cladophialophora immunda</name>
    <dbReference type="NCBI Taxonomy" id="569365"/>
    <lineage>
        <taxon>Eukaryota</taxon>
        <taxon>Fungi</taxon>
        <taxon>Dikarya</taxon>
        <taxon>Ascomycota</taxon>
        <taxon>Pezizomycotina</taxon>
        <taxon>Eurotiomycetes</taxon>
        <taxon>Chaetothyriomycetidae</taxon>
        <taxon>Chaetothyriales</taxon>
        <taxon>Herpotrichiellaceae</taxon>
        <taxon>Cladophialophora</taxon>
    </lineage>
</organism>
<name>A0A0D2BXL0_9EURO</name>
<evidence type="ECO:0000313" key="2">
    <source>
        <dbReference type="EMBL" id="KIW23858.1"/>
    </source>
</evidence>
<dbReference type="VEuPathDB" id="FungiDB:PV07_12026"/>